<dbReference type="KEGG" id="mee:DA075_31195"/>
<dbReference type="Proteomes" id="UP000244755">
    <property type="component" value="Chromosome 2"/>
</dbReference>
<evidence type="ECO:0000313" key="1">
    <source>
        <dbReference type="EMBL" id="AWB25367.1"/>
    </source>
</evidence>
<name>A0A2R4WV00_9HYPH</name>
<sequence>MSSFDTLQSRFVDQEIQAFGLRGQGAAITQPAMALPAGDDAALWGWFNTLPKPGPIYAPSASDFFTAYSAVIGALVPSGSLLDPIAAAQARLAEWGSAPATWSIDSAGLNRLLAAASGLTFHFDAVPTPPAGYFGLFGGLPPLDPSATFASGTVKATVACNHLSVVRPQPGDWYVSSALSLAYRTPGAAPWNPASAVNWDTAFGPNGTLRWMTTGLVVASGLSVSAGSTAPFDAVSQSLVEAGVKAAGAWPYYLPATAAKTMVSFDDAGRLDVAITGKSKTTVVLATIVQSAATYLGV</sequence>
<accession>A0A2R4WV00</accession>
<dbReference type="RefSeq" id="WP_099957035.1">
    <property type="nucleotide sequence ID" value="NZ_CP028844.1"/>
</dbReference>
<protein>
    <submittedName>
        <fullName evidence="1">Uncharacterized protein</fullName>
    </submittedName>
</protein>
<organism evidence="1 2">
    <name type="scientific">Methylobacterium currus</name>
    <dbReference type="NCBI Taxonomy" id="2051553"/>
    <lineage>
        <taxon>Bacteria</taxon>
        <taxon>Pseudomonadati</taxon>
        <taxon>Pseudomonadota</taxon>
        <taxon>Alphaproteobacteria</taxon>
        <taxon>Hyphomicrobiales</taxon>
        <taxon>Methylobacteriaceae</taxon>
        <taxon>Methylobacterium</taxon>
    </lineage>
</organism>
<evidence type="ECO:0000313" key="2">
    <source>
        <dbReference type="Proteomes" id="UP000244755"/>
    </source>
</evidence>
<dbReference type="AlphaFoldDB" id="A0A2R4WV00"/>
<dbReference type="OrthoDB" id="9084514at2"/>
<dbReference type="EMBL" id="CP028844">
    <property type="protein sequence ID" value="AWB25367.1"/>
    <property type="molecule type" value="Genomic_DNA"/>
</dbReference>
<reference evidence="1 2" key="1">
    <citation type="submission" date="2018-04" db="EMBL/GenBank/DDBJ databases">
        <title>Methylobacterium sp. PR1016A genome.</title>
        <authorList>
            <person name="Park W."/>
        </authorList>
    </citation>
    <scope>NUCLEOTIDE SEQUENCE [LARGE SCALE GENOMIC DNA]</scope>
    <source>
        <strain evidence="1 2">PR1016A</strain>
    </source>
</reference>
<proteinExistence type="predicted"/>
<gene>
    <name evidence="1" type="ORF">DA075_31195</name>
</gene>
<keyword evidence="2" id="KW-1185">Reference proteome</keyword>